<dbReference type="GO" id="GO:0005829">
    <property type="term" value="C:cytosol"/>
    <property type="evidence" value="ECO:0007669"/>
    <property type="project" value="TreeGrafter"/>
</dbReference>
<proteinExistence type="predicted"/>
<organism evidence="3 4">
    <name type="scientific">Tritrichomonas foetus</name>
    <dbReference type="NCBI Taxonomy" id="1144522"/>
    <lineage>
        <taxon>Eukaryota</taxon>
        <taxon>Metamonada</taxon>
        <taxon>Parabasalia</taxon>
        <taxon>Tritrichomonadida</taxon>
        <taxon>Tritrichomonadidae</taxon>
        <taxon>Tritrichomonas</taxon>
    </lineage>
</organism>
<dbReference type="InterPro" id="IPR028889">
    <property type="entry name" value="USP"/>
</dbReference>
<evidence type="ECO:0000313" key="4">
    <source>
        <dbReference type="Proteomes" id="UP000179807"/>
    </source>
</evidence>
<dbReference type="GO" id="GO:0016579">
    <property type="term" value="P:protein deubiquitination"/>
    <property type="evidence" value="ECO:0007669"/>
    <property type="project" value="InterPro"/>
</dbReference>
<dbReference type="VEuPathDB" id="TrichDB:TRFO_33509"/>
<accession>A0A1J4JMM0</accession>
<feature type="region of interest" description="Disordered" evidence="1">
    <location>
        <begin position="1692"/>
        <end position="1715"/>
    </location>
</feature>
<dbReference type="GeneID" id="94843822"/>
<dbReference type="RefSeq" id="XP_068353082.1">
    <property type="nucleotide sequence ID" value="XM_068509118.1"/>
</dbReference>
<keyword evidence="4" id="KW-1185">Reference proteome</keyword>
<gene>
    <name evidence="3" type="ORF">TRFO_33509</name>
</gene>
<dbReference type="Gene3D" id="3.90.70.10">
    <property type="entry name" value="Cysteine proteinases"/>
    <property type="match status" value="1"/>
</dbReference>
<comment type="caution">
    <text evidence="3">The sequence shown here is derived from an EMBL/GenBank/DDBJ whole genome shotgun (WGS) entry which is preliminary data.</text>
</comment>
<dbReference type="PROSITE" id="PS50235">
    <property type="entry name" value="USP_3"/>
    <property type="match status" value="1"/>
</dbReference>
<evidence type="ECO:0000259" key="2">
    <source>
        <dbReference type="PROSITE" id="PS50235"/>
    </source>
</evidence>
<evidence type="ECO:0000313" key="3">
    <source>
        <dbReference type="EMBL" id="OHS99945.1"/>
    </source>
</evidence>
<dbReference type="InterPro" id="IPR001394">
    <property type="entry name" value="Peptidase_C19_UCH"/>
</dbReference>
<feature type="domain" description="USP" evidence="2">
    <location>
        <begin position="1111"/>
        <end position="1368"/>
    </location>
</feature>
<dbReference type="Pfam" id="PF00443">
    <property type="entry name" value="UCH"/>
    <property type="match status" value="1"/>
</dbReference>
<dbReference type="GO" id="GO:0004843">
    <property type="term" value="F:cysteine-type deubiquitinase activity"/>
    <property type="evidence" value="ECO:0007669"/>
    <property type="project" value="InterPro"/>
</dbReference>
<dbReference type="PANTHER" id="PTHR24006">
    <property type="entry name" value="UBIQUITIN CARBOXYL-TERMINAL HYDROLASE"/>
    <property type="match status" value="1"/>
</dbReference>
<dbReference type="InterPro" id="IPR038765">
    <property type="entry name" value="Papain-like_cys_pep_sf"/>
</dbReference>
<evidence type="ECO:0000256" key="1">
    <source>
        <dbReference type="SAM" id="MobiDB-lite"/>
    </source>
</evidence>
<dbReference type="Proteomes" id="UP000179807">
    <property type="component" value="Unassembled WGS sequence"/>
</dbReference>
<dbReference type="SUPFAM" id="SSF54001">
    <property type="entry name" value="Cysteine proteinases"/>
    <property type="match status" value="1"/>
</dbReference>
<feature type="compositionally biased region" description="Acidic residues" evidence="1">
    <location>
        <begin position="1697"/>
        <end position="1710"/>
    </location>
</feature>
<reference evidence="3" key="1">
    <citation type="submission" date="2016-10" db="EMBL/GenBank/DDBJ databases">
        <authorList>
            <person name="Benchimol M."/>
            <person name="Almeida L.G."/>
            <person name="Vasconcelos A.T."/>
            <person name="Perreira-Neves A."/>
            <person name="Rosa I.A."/>
            <person name="Tasca T."/>
            <person name="Bogo M.R."/>
            <person name="de Souza W."/>
        </authorList>
    </citation>
    <scope>NUCLEOTIDE SEQUENCE [LARGE SCALE GENOMIC DNA]</scope>
    <source>
        <strain evidence="3">K</strain>
    </source>
</reference>
<protein>
    <recommendedName>
        <fullName evidence="2">USP domain-containing protein</fullName>
    </recommendedName>
</protein>
<name>A0A1J4JMM0_9EUKA</name>
<dbReference type="GO" id="GO:0005634">
    <property type="term" value="C:nucleus"/>
    <property type="evidence" value="ECO:0007669"/>
    <property type="project" value="TreeGrafter"/>
</dbReference>
<dbReference type="PANTHER" id="PTHR24006:SF827">
    <property type="entry name" value="UBIQUITIN CARBOXYL-TERMINAL HYDROLASE 34"/>
    <property type="match status" value="1"/>
</dbReference>
<dbReference type="InterPro" id="IPR050164">
    <property type="entry name" value="Peptidase_C19"/>
</dbReference>
<sequence>MLASPESDFDAWAQSIHDSIKVKSTCFTFLSQFMPLFQYYIQNHNLPKPFRHKIEEFTSQIVPQTINGILSVRNSDDIYISNVIKFLKSVDVLFFSDILQGNYEFVNVFLNIFDSSQPIYSSGMTPFYKSNAFPDVCRAFLEENPLQKLMMKIDQKIDLYLLYILFRFFVDLKDFVNQDEINYYFIQACEPFKNCLSSLETEKLSCINPKSINWSIKFVLKFTSNKSNFETLWLKISQFLVFALQSKNKECQIMAARAFNNMAKYSAAVYRELVQKIFTKIDFLAMMISQEYDDDTSRYFSSIISRFLSIYTPNKARMLQIYDIIVEEKKKLQLQQLFIYFFKNMPSSLCADLLSTIFDTRPTTDKHVEILVLLVSELIILNLMVGNKIIDHFFVLIEKKDTANVSLLFFQKVLQSPLPYEILTVIVNYAIRKLKESVISDTSLSLVKILIITPNRIGGKLSFLLTDSIIDTIVTHENQAEILFNLIVKTLCIDNKSVLSSNQLKKLLPLIRKNEWWENLNSIFAKRNSLFFTSNGLKEFEKELNYINFETASPQFTDFLLSFIFCMCTYNKVLVLPKCNFISIQGFPNFNFIVKVVTETANEQCFELVQQFLVFVWLNISKITPKEVTLHFLKYFGDFLKNDQKPEHVKIVSQNNQNGDDNINEIKSLHDTDIKCRIFSLLKKLVNIFETPYSIEDFGVMRHRCTTYIIVKVEIVYLTSFEMRVNENQTVATIPIKAAFLQKLSQDSLLLVTKCDPNLTIKQSNIRSFKLEMIKEKKVNYSLSDMPTQILLDFGITEILLTILEFENSKHSWSLLQKLPTQKELIEKLLNPNEAETIFKNIKNVSHYYYRYEIESFLEIINTIDNKTDYNKCSIIILKELLNGNLSKKAIEPALKIIEYINPDLNEVELKETLNFILKNKYNSINLLAILTQKYPDLISKVLFAKDSVLYQKFYQMQTDHIRIICGLLENCDRLTVFNFMISLFDQIPNFENSIQPILSLFLKITKSSEDVNQLIDKVDLIVSKLNHKQFPYLCQFLNNLLKQFPFIEKRISHYIRYIMKHLFSTEDIDSLLQLLVTLKRYSSPSLCDILNIKCDFFNYSSDENHKLYFTGLINDTSLDLSYLSSMLQQLFFLKSFKHLVFSSKINQAWGDSLKLLFGIMQFSQLPFYSLSGLYKEMELGNMSNPSRFFDLLMNTLSPKFSHLFTGSFNNVLQGLSNQSYKTTKVQFNKICLNVKDKISVEDSLESFFYEERIPSQDVIRYYTVEESPTILVLLLKIFVSTGPNMLSKIGTDLRFPDTIKLPHQSNRALSTIYELSGAVYHKGKINGGKYVSQINVQGQSYLFDYQNISKFQRGDDMSPFLLFYVKQGSSKNDDEEHLSHRTKKEIDHLNRRHLIYQILFSEKFRTFISNFNNALLLTKYSFNVFCHSKFDPNLLISCFEKKLTKYDKALIFLTENIEILNKIPNPRMKLTLVHVVNLIVHNSSENLISVFFEVCFNTIDSGCLSKLIELYFESHVVSEITRNWGQKISNLILKSKSGFSALFPILIKLNYNKYSEFIEIMNFIFDDLNSSISFIHYLQFSKADTQVIIKNINQKSIKNVILASVISKFPEIIENLLNTRAVSHRAFWKILLNGLHKDIPKLRESLITQFILVLNSLITQDYLIVEQTVYNLFPTVVSPVILQKKSIDYNRNDSSSYEENEEEEEEEEKFEYAKSDKVDNDDKPVMKKFFNILVNFAKSHFDENAIILSLLRLIVWMINVGDFTNDKLPDICLNLIQNKNNMSDQEKCQIFELVKFFPITFFTEYFPNLVKFTFPAQPSVFAYFFKATSKFFRIDSGSLVFLIQNSPLFLESFKKFLNKASIQDINIFVESALNIEYIHLSKLIQEKYLNRLTIQTILCYIAFTPQLEDDLIFNFVGAYFYKCQNFKPRYSPLFGNLTHAISTLMCESLPNELFKENIRILFELFEKDESSPFRKYLRNLIVMISQRDSTLCQLILKFVINSKKKSKSILLDLHTIFLYTCKDPSQLNQRISDFADMIPNCNQKDIFPVLDSIEFLIVEKTAGIHSKRISEIVDHLIEFDEWSKETEEFVSKAILFINETDVLNLVDIIIDAFDCSGEVPEDVFINAIKKGSVFIKSRPNLKEEILGMFEVSDTIDNWPPELQLYAPYYTY</sequence>
<dbReference type="EMBL" id="MLAK01000979">
    <property type="protein sequence ID" value="OHS99945.1"/>
    <property type="molecule type" value="Genomic_DNA"/>
</dbReference>